<dbReference type="Gene3D" id="1.10.10.1100">
    <property type="entry name" value="BFD-like [2Fe-2S]-binding domain"/>
    <property type="match status" value="1"/>
</dbReference>
<dbReference type="InterPro" id="IPR041575">
    <property type="entry name" value="Rubredoxin_C"/>
</dbReference>
<name>A0AAE4CPH4_9ACTN</name>
<dbReference type="Pfam" id="PF04324">
    <property type="entry name" value="Fer2_BFD"/>
    <property type="match status" value="1"/>
</dbReference>
<proteinExistence type="predicted"/>
<dbReference type="GO" id="GO:0016491">
    <property type="term" value="F:oxidoreductase activity"/>
    <property type="evidence" value="ECO:0007669"/>
    <property type="project" value="InterPro"/>
</dbReference>
<dbReference type="PRINTS" id="PR00411">
    <property type="entry name" value="PNDRDTASEI"/>
</dbReference>
<dbReference type="AlphaFoldDB" id="A0AAE4CPH4"/>
<sequence length="474" mass="49839">MNDLVIVGHGPGAHRLIDQLLRQGYAGRITVLDAESRPTYNRMLLTSVLEGNLGTESLTLPRHPDAVRVWQGVTVTGIDRHRRLVRTDTGQEHRYDTLVLATGARPHLPEVPGLHDSEGFLVENVTPLRTLDDGAHLARLAESSGRITVLGGGVLGVETATALNARGLAVTLVHAGKHLMDRRLDPAAGRMLAEALSGRGIGVRLSGHPREYRPGALTLDDGQEVAAEAVAVCTGVLPETTLARQAGLAVHRGVVVDDQLRTTDERIHALGDCAEHDGLPTESSGAGRCQADVLAQVLSGASPEAHYPGTRNITRLKACGIDLVTLGPAEELNSGDDAEAVTLSDPARGRYARLSLHNDRIAAAVVLGLPTAVATMSQLHSAGRPVPADRLAALLGTTPARHTGSGELPDSAVLCRCNNVTRKALATAFGDGARDVPALARATRATTGCGSCTDTIRRLCRSLADTIPEQEDAA</sequence>
<dbReference type="Proteomes" id="UP001180845">
    <property type="component" value="Unassembled WGS sequence"/>
</dbReference>
<gene>
    <name evidence="7" type="ORF">JOF55_004602</name>
</gene>
<feature type="domain" description="BFD-like [2Fe-2S]-binding" evidence="4">
    <location>
        <begin position="414"/>
        <end position="459"/>
    </location>
</feature>
<evidence type="ECO:0000256" key="1">
    <source>
        <dbReference type="ARBA" id="ARBA00001974"/>
    </source>
</evidence>
<organism evidence="7 8">
    <name type="scientific">Haloactinomyces albus</name>
    <dbReference type="NCBI Taxonomy" id="1352928"/>
    <lineage>
        <taxon>Bacteria</taxon>
        <taxon>Bacillati</taxon>
        <taxon>Actinomycetota</taxon>
        <taxon>Actinomycetes</taxon>
        <taxon>Actinopolysporales</taxon>
        <taxon>Actinopolysporaceae</taxon>
        <taxon>Haloactinomyces</taxon>
    </lineage>
</organism>
<keyword evidence="2" id="KW-0285">Flavoprotein</keyword>
<comment type="cofactor">
    <cofactor evidence="1">
        <name>FAD</name>
        <dbReference type="ChEBI" id="CHEBI:57692"/>
    </cofactor>
</comment>
<feature type="domain" description="NADH-rubredoxin oxidoreductase C-terminal" evidence="6">
    <location>
        <begin position="314"/>
        <end position="368"/>
    </location>
</feature>
<evidence type="ECO:0000259" key="4">
    <source>
        <dbReference type="Pfam" id="PF04324"/>
    </source>
</evidence>
<dbReference type="PRINTS" id="PR00368">
    <property type="entry name" value="FADPNR"/>
</dbReference>
<keyword evidence="8" id="KW-1185">Reference proteome</keyword>
<evidence type="ECO:0000259" key="5">
    <source>
        <dbReference type="Pfam" id="PF07992"/>
    </source>
</evidence>
<dbReference type="Pfam" id="PF18267">
    <property type="entry name" value="Rubredoxin_C"/>
    <property type="match status" value="1"/>
</dbReference>
<evidence type="ECO:0000256" key="2">
    <source>
        <dbReference type="ARBA" id="ARBA00022630"/>
    </source>
</evidence>
<dbReference type="InterPro" id="IPR023753">
    <property type="entry name" value="FAD/NAD-binding_dom"/>
</dbReference>
<dbReference type="PANTHER" id="PTHR43429">
    <property type="entry name" value="PYRIDINE NUCLEOTIDE-DISULFIDE OXIDOREDUCTASE DOMAIN-CONTAINING"/>
    <property type="match status" value="1"/>
</dbReference>
<evidence type="ECO:0000256" key="3">
    <source>
        <dbReference type="ARBA" id="ARBA00022827"/>
    </source>
</evidence>
<dbReference type="SUPFAM" id="SSF51905">
    <property type="entry name" value="FAD/NAD(P)-binding domain"/>
    <property type="match status" value="2"/>
</dbReference>
<dbReference type="Pfam" id="PF07992">
    <property type="entry name" value="Pyr_redox_2"/>
    <property type="match status" value="1"/>
</dbReference>
<feature type="domain" description="FAD/NAD(P)-binding" evidence="5">
    <location>
        <begin position="3"/>
        <end position="277"/>
    </location>
</feature>
<protein>
    <submittedName>
        <fullName evidence="7">Assimilatory nitrate reductase electron transfer subunit</fullName>
    </submittedName>
</protein>
<dbReference type="PANTHER" id="PTHR43429:SF3">
    <property type="entry name" value="NITRITE REDUCTASE [NAD(P)H]"/>
    <property type="match status" value="1"/>
</dbReference>
<comment type="caution">
    <text evidence="7">The sequence shown here is derived from an EMBL/GenBank/DDBJ whole genome shotgun (WGS) entry which is preliminary data.</text>
</comment>
<accession>A0AAE4CPH4</accession>
<dbReference type="InterPro" id="IPR041854">
    <property type="entry name" value="BFD-like_2Fe2S-bd_dom_sf"/>
</dbReference>
<dbReference type="Gene3D" id="3.50.50.60">
    <property type="entry name" value="FAD/NAD(P)-binding domain"/>
    <property type="match status" value="2"/>
</dbReference>
<evidence type="ECO:0000313" key="7">
    <source>
        <dbReference type="EMBL" id="MDR7304421.1"/>
    </source>
</evidence>
<reference evidence="7" key="1">
    <citation type="submission" date="2023-07" db="EMBL/GenBank/DDBJ databases">
        <title>Sequencing the genomes of 1000 actinobacteria strains.</title>
        <authorList>
            <person name="Klenk H.-P."/>
        </authorList>
    </citation>
    <scope>NUCLEOTIDE SEQUENCE</scope>
    <source>
        <strain evidence="7">DSM 45977</strain>
    </source>
</reference>
<dbReference type="RefSeq" id="WP_310278167.1">
    <property type="nucleotide sequence ID" value="NZ_JAVDXW010000001.1"/>
</dbReference>
<keyword evidence="3" id="KW-0274">FAD</keyword>
<evidence type="ECO:0000259" key="6">
    <source>
        <dbReference type="Pfam" id="PF18267"/>
    </source>
</evidence>
<dbReference type="InterPro" id="IPR007419">
    <property type="entry name" value="BFD-like_2Fe2S-bd_dom"/>
</dbReference>
<dbReference type="InterPro" id="IPR050260">
    <property type="entry name" value="FAD-bd_OxRdtase"/>
</dbReference>
<dbReference type="InterPro" id="IPR036188">
    <property type="entry name" value="FAD/NAD-bd_sf"/>
</dbReference>
<dbReference type="EMBL" id="JAVDXW010000001">
    <property type="protein sequence ID" value="MDR7304421.1"/>
    <property type="molecule type" value="Genomic_DNA"/>
</dbReference>
<evidence type="ECO:0000313" key="8">
    <source>
        <dbReference type="Proteomes" id="UP001180845"/>
    </source>
</evidence>